<dbReference type="InterPro" id="IPR020562">
    <property type="entry name" value="PRibGlycinamide_synth_N"/>
</dbReference>
<dbReference type="Pfam" id="PF01071">
    <property type="entry name" value="GARS_A"/>
    <property type="match status" value="1"/>
</dbReference>
<evidence type="ECO:0000256" key="9">
    <source>
        <dbReference type="ARBA" id="ARBA00038345"/>
    </source>
</evidence>
<evidence type="ECO:0000256" key="3">
    <source>
        <dbReference type="ARBA" id="ARBA00005174"/>
    </source>
</evidence>
<evidence type="ECO:0000256" key="1">
    <source>
        <dbReference type="ARBA" id="ARBA00001936"/>
    </source>
</evidence>
<dbReference type="InterPro" id="IPR000115">
    <property type="entry name" value="PRibGlycinamide_synth"/>
</dbReference>
<dbReference type="InterPro" id="IPR011054">
    <property type="entry name" value="Rudment_hybrid_motif"/>
</dbReference>
<dbReference type="EC" id="6.3.4.13" evidence="4 12"/>
<keyword evidence="8 13" id="KW-0067">ATP-binding</keyword>
<dbReference type="Gene3D" id="3.40.50.20">
    <property type="match status" value="1"/>
</dbReference>
<reference evidence="15 16" key="1">
    <citation type="submission" date="2019-06" db="EMBL/GenBank/DDBJ databases">
        <title>A novel bacterium of genus Amaricoccus, isolated from marine sediment.</title>
        <authorList>
            <person name="Huang H."/>
            <person name="Mo K."/>
            <person name="Hu Y."/>
        </authorList>
    </citation>
    <scope>NUCLEOTIDE SEQUENCE [LARGE SCALE GENOMIC DNA]</scope>
    <source>
        <strain evidence="15 16">HB172011</strain>
    </source>
</reference>
<dbReference type="InterPro" id="IPR020560">
    <property type="entry name" value="PRibGlycinamide_synth_C-dom"/>
</dbReference>
<dbReference type="NCBIfam" id="TIGR00877">
    <property type="entry name" value="purD"/>
    <property type="match status" value="1"/>
</dbReference>
<feature type="domain" description="ATP-grasp" evidence="14">
    <location>
        <begin position="107"/>
        <end position="309"/>
    </location>
</feature>
<keyword evidence="7 12" id="KW-0658">Purine biosynthesis</keyword>
<dbReference type="GO" id="GO:0006189">
    <property type="term" value="P:'de novo' IMP biosynthetic process"/>
    <property type="evidence" value="ECO:0007669"/>
    <property type="project" value="UniProtKB-UniRule"/>
</dbReference>
<dbReference type="PROSITE" id="PS50975">
    <property type="entry name" value="ATP_GRASP"/>
    <property type="match status" value="1"/>
</dbReference>
<evidence type="ECO:0000256" key="13">
    <source>
        <dbReference type="PROSITE-ProRule" id="PRU00409"/>
    </source>
</evidence>
<keyword evidence="5 12" id="KW-0436">Ligase</keyword>
<dbReference type="OrthoDB" id="9807240at2"/>
<dbReference type="GO" id="GO:0046872">
    <property type="term" value="F:metal ion binding"/>
    <property type="evidence" value="ECO:0007669"/>
    <property type="project" value="InterPro"/>
</dbReference>
<dbReference type="InterPro" id="IPR016185">
    <property type="entry name" value="PreATP-grasp_dom_sf"/>
</dbReference>
<dbReference type="SUPFAM" id="SSF56059">
    <property type="entry name" value="Glutathione synthetase ATP-binding domain-like"/>
    <property type="match status" value="1"/>
</dbReference>
<evidence type="ECO:0000256" key="5">
    <source>
        <dbReference type="ARBA" id="ARBA00022598"/>
    </source>
</evidence>
<dbReference type="SMART" id="SM01210">
    <property type="entry name" value="GARS_C"/>
    <property type="match status" value="1"/>
</dbReference>
<dbReference type="InterPro" id="IPR020561">
    <property type="entry name" value="PRibGlycinamid_synth_ATP-grasp"/>
</dbReference>
<dbReference type="GO" id="GO:0004637">
    <property type="term" value="F:phosphoribosylamine-glycine ligase activity"/>
    <property type="evidence" value="ECO:0007669"/>
    <property type="project" value="UniProtKB-UniRule"/>
</dbReference>
<dbReference type="UniPathway" id="UPA00074">
    <property type="reaction ID" value="UER00125"/>
</dbReference>
<comment type="catalytic activity">
    <reaction evidence="12">
        <text>5-phospho-beta-D-ribosylamine + glycine + ATP = N(1)-(5-phospho-beta-D-ribosyl)glycinamide + ADP + phosphate + H(+)</text>
        <dbReference type="Rhea" id="RHEA:17453"/>
        <dbReference type="ChEBI" id="CHEBI:15378"/>
        <dbReference type="ChEBI" id="CHEBI:30616"/>
        <dbReference type="ChEBI" id="CHEBI:43474"/>
        <dbReference type="ChEBI" id="CHEBI:57305"/>
        <dbReference type="ChEBI" id="CHEBI:58681"/>
        <dbReference type="ChEBI" id="CHEBI:143788"/>
        <dbReference type="ChEBI" id="CHEBI:456216"/>
        <dbReference type="EC" id="6.3.4.13"/>
    </reaction>
</comment>
<accession>A0A501WZF2</accession>
<evidence type="ECO:0000256" key="8">
    <source>
        <dbReference type="ARBA" id="ARBA00022840"/>
    </source>
</evidence>
<comment type="similarity">
    <text evidence="9 12">Belongs to the GARS family.</text>
</comment>
<dbReference type="Gene3D" id="3.30.470.20">
    <property type="entry name" value="ATP-grasp fold, B domain"/>
    <property type="match status" value="1"/>
</dbReference>
<keyword evidence="16" id="KW-1185">Reference proteome</keyword>
<sequence length="417" mass="42937">MNILILGGGGREHALAWAFAQNPKVDRLFCAPGNAGIAEQATCVALDVLDGAKILAFCAENAVDFVMIGPEAPLAEGVADALRAGGVATFGPGREAARLEASKAFTKEICEACGAPTAKSQTFTDADAARAYVAAEGAPIVVKADGLAAGKGVTVAETLEEANAALDAIFAEGPGARVVIEEFMTGEEASLFVLANGTDFIVIGSAQDHKRAFDGDEGPNTGGMGAYSPAPVLTPEVTERALAEIVAPTLAEMARRGAPYQGVLYAGLMIEGGAPRLVEYNVRFGDPETQVIAMRLGAQLLDAILACAEGRVAEGAVNWADDHAITVVMAAKGYPGDYAKGEEIGLPAIDLPGAQIFHAGTRLSDGRLVSNGGRVLNVTARAGTLGEARDRAYAMLDAVAWPGGFARRDIGWRVLGG</sequence>
<proteinExistence type="inferred from homology"/>
<dbReference type="InterPro" id="IPR037123">
    <property type="entry name" value="PRibGlycinamide_synth_C_sf"/>
</dbReference>
<evidence type="ECO:0000256" key="2">
    <source>
        <dbReference type="ARBA" id="ARBA00001946"/>
    </source>
</evidence>
<dbReference type="GO" id="GO:0005524">
    <property type="term" value="F:ATP binding"/>
    <property type="evidence" value="ECO:0007669"/>
    <property type="project" value="UniProtKB-UniRule"/>
</dbReference>
<dbReference type="Pfam" id="PF02844">
    <property type="entry name" value="GARS_N"/>
    <property type="match status" value="1"/>
</dbReference>
<evidence type="ECO:0000256" key="7">
    <source>
        <dbReference type="ARBA" id="ARBA00022755"/>
    </source>
</evidence>
<evidence type="ECO:0000313" key="15">
    <source>
        <dbReference type="EMBL" id="TPE51486.1"/>
    </source>
</evidence>
<dbReference type="RefSeq" id="WP_140453922.1">
    <property type="nucleotide sequence ID" value="NZ_VFRP01000007.1"/>
</dbReference>
<organism evidence="15 16">
    <name type="scientific">Amaricoccus solimangrovi</name>
    <dbReference type="NCBI Taxonomy" id="2589815"/>
    <lineage>
        <taxon>Bacteria</taxon>
        <taxon>Pseudomonadati</taxon>
        <taxon>Pseudomonadota</taxon>
        <taxon>Alphaproteobacteria</taxon>
        <taxon>Rhodobacterales</taxon>
        <taxon>Paracoccaceae</taxon>
        <taxon>Amaricoccus</taxon>
    </lineage>
</organism>
<dbReference type="Pfam" id="PF02843">
    <property type="entry name" value="GARS_C"/>
    <property type="match status" value="1"/>
</dbReference>
<name>A0A501WZF2_9RHOB</name>
<keyword evidence="6 13" id="KW-0547">Nucleotide-binding</keyword>
<evidence type="ECO:0000256" key="12">
    <source>
        <dbReference type="HAMAP-Rule" id="MF_00138"/>
    </source>
</evidence>
<dbReference type="SUPFAM" id="SSF51246">
    <property type="entry name" value="Rudiment single hybrid motif"/>
    <property type="match status" value="1"/>
</dbReference>
<evidence type="ECO:0000313" key="16">
    <source>
        <dbReference type="Proteomes" id="UP000319255"/>
    </source>
</evidence>
<evidence type="ECO:0000256" key="6">
    <source>
        <dbReference type="ARBA" id="ARBA00022741"/>
    </source>
</evidence>
<dbReference type="InterPro" id="IPR013815">
    <property type="entry name" value="ATP_grasp_subdomain_1"/>
</dbReference>
<comment type="caution">
    <text evidence="15">The sequence shown here is derived from an EMBL/GenBank/DDBJ whole genome shotgun (WGS) entry which is preliminary data.</text>
</comment>
<dbReference type="Proteomes" id="UP000319255">
    <property type="component" value="Unassembled WGS sequence"/>
</dbReference>
<protein>
    <recommendedName>
        <fullName evidence="4 12">Phosphoribosylamine--glycine ligase</fullName>
        <ecNumber evidence="4 12">6.3.4.13</ecNumber>
    </recommendedName>
    <alternativeName>
        <fullName evidence="12">GARS</fullName>
    </alternativeName>
    <alternativeName>
        <fullName evidence="10 12">Glycinamide ribonucleotide synthetase</fullName>
    </alternativeName>
    <alternativeName>
        <fullName evidence="11 12">Phosphoribosylglycinamide synthetase</fullName>
    </alternativeName>
</protein>
<comment type="pathway">
    <text evidence="3 12">Purine metabolism; IMP biosynthesis via de novo pathway; N(1)-(5-phospho-D-ribosyl)glycinamide from 5-phospho-alpha-D-ribose 1-diphosphate: step 2/2.</text>
</comment>
<dbReference type="PROSITE" id="PS00184">
    <property type="entry name" value="GARS"/>
    <property type="match status" value="1"/>
</dbReference>
<dbReference type="SMART" id="SM01209">
    <property type="entry name" value="GARS_A"/>
    <property type="match status" value="1"/>
</dbReference>
<dbReference type="Gene3D" id="3.30.1490.20">
    <property type="entry name" value="ATP-grasp fold, A domain"/>
    <property type="match status" value="1"/>
</dbReference>
<evidence type="ECO:0000259" key="14">
    <source>
        <dbReference type="PROSITE" id="PS50975"/>
    </source>
</evidence>
<dbReference type="InterPro" id="IPR011761">
    <property type="entry name" value="ATP-grasp"/>
</dbReference>
<evidence type="ECO:0000256" key="11">
    <source>
        <dbReference type="ARBA" id="ARBA00042864"/>
    </source>
</evidence>
<evidence type="ECO:0000256" key="10">
    <source>
        <dbReference type="ARBA" id="ARBA00042242"/>
    </source>
</evidence>
<dbReference type="HAMAP" id="MF_00138">
    <property type="entry name" value="GARS"/>
    <property type="match status" value="1"/>
</dbReference>
<dbReference type="SUPFAM" id="SSF52440">
    <property type="entry name" value="PreATP-grasp domain"/>
    <property type="match status" value="1"/>
</dbReference>
<evidence type="ECO:0000256" key="4">
    <source>
        <dbReference type="ARBA" id="ARBA00013255"/>
    </source>
</evidence>
<dbReference type="FunFam" id="3.90.600.10:FF:000001">
    <property type="entry name" value="Trifunctional purine biosynthetic protein adenosine-3"/>
    <property type="match status" value="1"/>
</dbReference>
<dbReference type="GO" id="GO:0009113">
    <property type="term" value="P:purine nucleobase biosynthetic process"/>
    <property type="evidence" value="ECO:0007669"/>
    <property type="project" value="InterPro"/>
</dbReference>
<dbReference type="EMBL" id="VFRP01000007">
    <property type="protein sequence ID" value="TPE51486.1"/>
    <property type="molecule type" value="Genomic_DNA"/>
</dbReference>
<gene>
    <name evidence="12 15" type="primary">purD</name>
    <name evidence="15" type="ORF">FJM51_09635</name>
</gene>
<dbReference type="Gene3D" id="3.90.600.10">
    <property type="entry name" value="Phosphoribosylglycinamide synthetase, C-terminal domain"/>
    <property type="match status" value="1"/>
</dbReference>
<dbReference type="PANTHER" id="PTHR43472:SF1">
    <property type="entry name" value="PHOSPHORIBOSYLAMINE--GLYCINE LIGASE, CHLOROPLASTIC"/>
    <property type="match status" value="1"/>
</dbReference>
<dbReference type="PANTHER" id="PTHR43472">
    <property type="entry name" value="PHOSPHORIBOSYLAMINE--GLYCINE LIGASE"/>
    <property type="match status" value="1"/>
</dbReference>
<comment type="cofactor">
    <cofactor evidence="1">
        <name>Mn(2+)</name>
        <dbReference type="ChEBI" id="CHEBI:29035"/>
    </cofactor>
</comment>
<comment type="cofactor">
    <cofactor evidence="2">
        <name>Mg(2+)</name>
        <dbReference type="ChEBI" id="CHEBI:18420"/>
    </cofactor>
</comment>
<dbReference type="AlphaFoldDB" id="A0A501WZF2"/>
<dbReference type="InterPro" id="IPR020559">
    <property type="entry name" value="PRibGlycinamide_synth_CS"/>
</dbReference>